<feature type="domain" description="Gfo/Idh/MocA-like oxidoreductase N-terminal" evidence="1">
    <location>
        <begin position="19"/>
        <end position="128"/>
    </location>
</feature>
<dbReference type="AlphaFoldDB" id="A0A4P6F1T7"/>
<evidence type="ECO:0000259" key="1">
    <source>
        <dbReference type="Pfam" id="PF01408"/>
    </source>
</evidence>
<dbReference type="InterPro" id="IPR000683">
    <property type="entry name" value="Gfo/Idh/MocA-like_OxRdtase_N"/>
</dbReference>
<dbReference type="Pfam" id="PF01408">
    <property type="entry name" value="GFO_IDH_MocA"/>
    <property type="match status" value="1"/>
</dbReference>
<sequence>MSGLFLTPAPRDPALPRPVRVGLVGSGFRARTMLRVLDALPAWFEVAGVAARNAGDRELLGAHGFPAFPTLDALLRDGAPDFVVLTLHAGAAQPVIGDLADAGVPVLTETPAAGSVDELLALHARVRAGACVQVAEQYHLEPLVAAQLGVLGAGTLGPVTDAHVSVAHDYHGLSVLKRALGVTFEEPLVTARRDERTVLPSPSRYEDPASSDVVGTVRTTAWLDYGDRLGVYDFDDVQYRSWVRSPALLARGPRGELRDDVVRAVHDGQPRVSRLERVAAGGAGSHEGLFLRGYTLDGTWLHHNPFRPARLADEELAIAALFARMGAHVLAGGPAPYDVAEAAQDQYLTLVVRESAARGEPVRAARQGWADGTGCRHAH</sequence>
<accession>A0A4P6F1T7</accession>
<dbReference type="GO" id="GO:0000166">
    <property type="term" value="F:nucleotide binding"/>
    <property type="evidence" value="ECO:0007669"/>
    <property type="project" value="InterPro"/>
</dbReference>
<dbReference type="SUPFAM" id="SSF51735">
    <property type="entry name" value="NAD(P)-binding Rossmann-fold domains"/>
    <property type="match status" value="1"/>
</dbReference>
<dbReference type="EMBL" id="CP035493">
    <property type="protein sequence ID" value="QAY69770.1"/>
    <property type="molecule type" value="Genomic_DNA"/>
</dbReference>
<dbReference type="Proteomes" id="UP000292118">
    <property type="component" value="Chromosome"/>
</dbReference>
<dbReference type="Gene3D" id="3.40.50.720">
    <property type="entry name" value="NAD(P)-binding Rossmann-like Domain"/>
    <property type="match status" value="1"/>
</dbReference>
<evidence type="ECO:0000313" key="2">
    <source>
        <dbReference type="EMBL" id="QAY69770.1"/>
    </source>
</evidence>
<dbReference type="KEGG" id="xya:ET471_06715"/>
<organism evidence="2 3">
    <name type="scientific">Xylanimonas protaetiae</name>
    <dbReference type="NCBI Taxonomy" id="2509457"/>
    <lineage>
        <taxon>Bacteria</taxon>
        <taxon>Bacillati</taxon>
        <taxon>Actinomycetota</taxon>
        <taxon>Actinomycetes</taxon>
        <taxon>Micrococcales</taxon>
        <taxon>Promicromonosporaceae</taxon>
        <taxon>Xylanimonas</taxon>
    </lineage>
</organism>
<evidence type="ECO:0000313" key="3">
    <source>
        <dbReference type="Proteomes" id="UP000292118"/>
    </source>
</evidence>
<keyword evidence="3" id="KW-1185">Reference proteome</keyword>
<dbReference type="InterPro" id="IPR036291">
    <property type="entry name" value="NAD(P)-bd_dom_sf"/>
</dbReference>
<dbReference type="OrthoDB" id="9815825at2"/>
<name>A0A4P6F1T7_9MICO</name>
<dbReference type="RefSeq" id="WP_129187160.1">
    <property type="nucleotide sequence ID" value="NZ_CP035493.1"/>
</dbReference>
<proteinExistence type="predicted"/>
<protein>
    <submittedName>
        <fullName evidence="2">Gfo/Idh/MocA family oxidoreductase</fullName>
    </submittedName>
</protein>
<gene>
    <name evidence="2" type="ORF">ET471_06715</name>
</gene>
<reference evidence="2 3" key="1">
    <citation type="submission" date="2019-01" db="EMBL/GenBank/DDBJ databases">
        <title>Genome sequencing of strain FW10M-9.</title>
        <authorList>
            <person name="Heo J."/>
            <person name="Kim S.-J."/>
            <person name="Kim J.-S."/>
            <person name="Hong S.-B."/>
            <person name="Kwon S.-W."/>
        </authorList>
    </citation>
    <scope>NUCLEOTIDE SEQUENCE [LARGE SCALE GENOMIC DNA]</scope>
    <source>
        <strain evidence="2 3">FW10M-9</strain>
    </source>
</reference>